<sequence length="1455" mass="159097">MVSAIIVSLSACRAAECASCWISKLCLAHSFKTRRFAVEKVPKMSISKKWASLKEKLSPQESDQSEANLENADPELCIRLLQIPSVVNYSGLKKRLESSDDNWMVQFLELSGLDLLLEALDRLSGRGVSRISDALLQLTCINCVKTLMNSHKGIEYIVNNEGYVRKLSQALDTSNVMVKKQVFELIAALCIYSLEGHALALDALEHYKAVKNQQYRFSVIMNELSATDNVPYMVTLLSVINAIIFGTEELRLRVQLRNEFIGLQLLDVLTKLRDLEDEDLLVQACVFEEAKSEDDEDLLKIYGGIDMNNHQEVFTTLFNKVSCSPLSVQLLSILQGLLHFDVSHPSSPVLWEALEFLINRAVLLADDCKSNNLEEVMDRLTASKKPSKQKTKDQHVEKIHKSIQTDKPKDEPCKEVSSSPKTTESSKGLQEASPALSSGSPAHPMPGEYSTSPPPPPPPPPLPSIGMSPASNPGMDSFPSPPPPLPGALTSPPPPLSGMGVLPPPPPPLPGMGMMPPPPPPLPGMSGFPPPPPPLPGMGGFPPPPPPLPGMSGLPPPPLPGMGGLPPPPPPLPGMGGLPPPPPPLPGMGGLPPPPPPLPGMGGFPPPPGMIAPPPPPPGGFGEEIVVARVGYSLGYAQLPYIKVNKPSLKMKKLNWQKLPPNVAKDGQSMWSSSSTIVETPEPNYSSIEQLFCLPQATVKDKAATPTKKPPKEITFLDPKKNLNLNIFLKQFKCLNEEIIGMIEKGDRSKFDIEVLKQFLKLLPEKHEVENLKAFQEDKSKLSNADQFYLLLLGVSNYQLRIESMLASEECNLMLEMLRPKAEVVGNACDDILASHRLPVFCQLVLKVGNFLNYGSHTGNANGFKISTLLKLTETKANQTRITLLHHILEEIEGNYTDLLELPNDLENVSKAAGVNIENIYSETSGTLKRLKDLQNKLSKSSSDIQEQYDKCVQDCFDALKGLDQQLEDISQKKKKLAEYLCEDLAKLSLEDTFGTMKTFRDLFLKARKENKDRKEQAVKAEKRKKQLEEEEAKRQKGENGKIIRKGAAKLEEGCIIDALLADIKKGFQLRKTAKNKSEPEDAQRNSSRDLNGKPGQIKVEDSQSLGIIKDTSAAVGEDKANQPPVTVATKDQNDPLMNTQLENNISVDGKDDLKEIMMNSTVLSTTTEDSSITDKESLHENDKRECNRDSDAAKSSSVLENKSSQNFTLELEACQSQPDEVDSKSKTFSNDVSLGQNNVIDKCSTTKEKPLHENSLPLDRELVDVSSTKLPLVDNSLVVQDDLHQSSPSHQKDTADGCSVDEKGEAADVSTHKEHNGTSGKLSSVQTKEITDDCTRIQNDGTTDKSTPVQNDKSIEVPPSVPDAQTTDVSLAVKNNGSVEGALPVPSAPQDNENIISDDLTNKSSETAAPLQTSDGSKVKRSSTKNKKKKRHSKNEEEYGVDSGTHKTKSCVVQ</sequence>
<dbReference type="PROSITE" id="PS51082">
    <property type="entry name" value="WH2"/>
    <property type="match status" value="1"/>
</dbReference>
<feature type="compositionally biased region" description="Basic and acidic residues" evidence="1">
    <location>
        <begin position="1291"/>
        <end position="1317"/>
    </location>
</feature>
<dbReference type="InterPro" id="IPR014768">
    <property type="entry name" value="GBD/FH3_dom"/>
</dbReference>
<evidence type="ECO:0000256" key="2">
    <source>
        <dbReference type="SAM" id="SignalP"/>
    </source>
</evidence>
<feature type="compositionally biased region" description="Basic and acidic residues" evidence="1">
    <location>
        <begin position="390"/>
        <end position="414"/>
    </location>
</feature>
<feature type="compositionally biased region" description="Basic and acidic residues" evidence="1">
    <location>
        <begin position="1173"/>
        <end position="1193"/>
    </location>
</feature>
<dbReference type="InterPro" id="IPR016024">
    <property type="entry name" value="ARM-type_fold"/>
</dbReference>
<feature type="domain" description="GBD/FH3" evidence="4">
    <location>
        <begin position="10"/>
        <end position="369"/>
    </location>
</feature>
<feature type="region of interest" description="Disordered" evidence="1">
    <location>
        <begin position="1163"/>
        <end position="1202"/>
    </location>
</feature>
<feature type="compositionally biased region" description="Polar residues" evidence="1">
    <location>
        <begin position="1337"/>
        <end position="1353"/>
    </location>
</feature>
<dbReference type="InterPro" id="IPR003124">
    <property type="entry name" value="WH2_dom"/>
</dbReference>
<feature type="chain" id="PRO_5043417420" description="Inverted formin-2" evidence="2">
    <location>
        <begin position="18"/>
        <end position="1455"/>
    </location>
</feature>
<feature type="compositionally biased region" description="Polar residues" evidence="1">
    <location>
        <begin position="416"/>
        <end position="428"/>
    </location>
</feature>
<evidence type="ECO:0000313" key="6">
    <source>
        <dbReference type="EMBL" id="KAG8561268.1"/>
    </source>
</evidence>
<dbReference type="InterPro" id="IPR010472">
    <property type="entry name" value="FH3_dom"/>
</dbReference>
<feature type="compositionally biased region" description="Polar residues" evidence="1">
    <location>
        <begin position="1403"/>
        <end position="1417"/>
    </location>
</feature>
<dbReference type="PANTHER" id="PTHR46345:SF5">
    <property type="entry name" value="INVERTED FORMIN-2"/>
    <property type="match status" value="1"/>
</dbReference>
<dbReference type="SUPFAM" id="SSF101447">
    <property type="entry name" value="Formin homology 2 domain (FH2 domain)"/>
    <property type="match status" value="1"/>
</dbReference>
<dbReference type="Gene3D" id="1.20.58.2220">
    <property type="entry name" value="Formin, FH2 domain"/>
    <property type="match status" value="1"/>
</dbReference>
<dbReference type="Pfam" id="PF02205">
    <property type="entry name" value="WH2"/>
    <property type="match status" value="1"/>
</dbReference>
<feature type="region of interest" description="Disordered" evidence="1">
    <location>
        <begin position="1014"/>
        <end position="1040"/>
    </location>
</feature>
<dbReference type="GO" id="GO:0030036">
    <property type="term" value="P:actin cytoskeleton organization"/>
    <property type="evidence" value="ECO:0007669"/>
    <property type="project" value="InterPro"/>
</dbReference>
<dbReference type="InterPro" id="IPR015425">
    <property type="entry name" value="FH2_Formin"/>
</dbReference>
<feature type="compositionally biased region" description="Polar residues" evidence="1">
    <location>
        <begin position="1318"/>
        <end position="1329"/>
    </location>
</feature>
<dbReference type="InterPro" id="IPR011989">
    <property type="entry name" value="ARM-like"/>
</dbReference>
<feature type="domain" description="WH2" evidence="3">
    <location>
        <begin position="1058"/>
        <end position="1073"/>
    </location>
</feature>
<reference evidence="6" key="1">
    <citation type="thesis" date="2020" institute="ProQuest LLC" country="789 East Eisenhower Parkway, Ann Arbor, MI, USA">
        <title>Comparative Genomics and Chromosome Evolution.</title>
        <authorList>
            <person name="Mudd A.B."/>
        </authorList>
    </citation>
    <scope>NUCLEOTIDE SEQUENCE</scope>
    <source>
        <strain evidence="6">237g6f4</strain>
        <tissue evidence="6">Blood</tissue>
    </source>
</reference>
<dbReference type="PROSITE" id="PS51444">
    <property type="entry name" value="FH2"/>
    <property type="match status" value="1"/>
</dbReference>
<evidence type="ECO:0000259" key="5">
    <source>
        <dbReference type="PROSITE" id="PS51444"/>
    </source>
</evidence>
<feature type="domain" description="FH2" evidence="5">
    <location>
        <begin position="641"/>
        <end position="1030"/>
    </location>
</feature>
<evidence type="ECO:0008006" key="8">
    <source>
        <dbReference type="Google" id="ProtNLM"/>
    </source>
</evidence>
<protein>
    <recommendedName>
        <fullName evidence="8">Inverted formin-2</fullName>
    </recommendedName>
</protein>
<keyword evidence="2" id="KW-0732">Signal</keyword>
<evidence type="ECO:0000313" key="7">
    <source>
        <dbReference type="Proteomes" id="UP000824782"/>
    </source>
</evidence>
<dbReference type="Gene3D" id="1.25.10.10">
    <property type="entry name" value="Leucine-rich Repeat Variant"/>
    <property type="match status" value="1"/>
</dbReference>
<feature type="region of interest" description="Disordered" evidence="1">
    <location>
        <begin position="1072"/>
        <end position="1134"/>
    </location>
</feature>
<dbReference type="Proteomes" id="UP000824782">
    <property type="component" value="Unassembled WGS sequence"/>
</dbReference>
<evidence type="ECO:0000259" key="4">
    <source>
        <dbReference type="PROSITE" id="PS51232"/>
    </source>
</evidence>
<proteinExistence type="predicted"/>
<dbReference type="PROSITE" id="PS51232">
    <property type="entry name" value="GBD_FH3"/>
    <property type="match status" value="1"/>
</dbReference>
<dbReference type="Pfam" id="PF06371">
    <property type="entry name" value="Drf_GBD"/>
    <property type="match status" value="1"/>
</dbReference>
<evidence type="ECO:0000259" key="3">
    <source>
        <dbReference type="PROSITE" id="PS51082"/>
    </source>
</evidence>
<dbReference type="SMART" id="SM01139">
    <property type="entry name" value="Drf_FH3"/>
    <property type="match status" value="1"/>
</dbReference>
<gene>
    <name evidence="6" type="ORF">GDO81_015313</name>
</gene>
<dbReference type="GO" id="GO:0031267">
    <property type="term" value="F:small GTPase binding"/>
    <property type="evidence" value="ECO:0007669"/>
    <property type="project" value="InterPro"/>
</dbReference>
<feature type="compositionally biased region" description="Basic residues" evidence="1">
    <location>
        <begin position="1420"/>
        <end position="1434"/>
    </location>
</feature>
<feature type="compositionally biased region" description="Pro residues" evidence="1">
    <location>
        <begin position="479"/>
        <end position="596"/>
    </location>
</feature>
<feature type="compositionally biased region" description="Pro residues" evidence="1">
    <location>
        <begin position="452"/>
        <end position="463"/>
    </location>
</feature>
<feature type="region of interest" description="Disordered" evidence="1">
    <location>
        <begin position="379"/>
        <end position="596"/>
    </location>
</feature>
<dbReference type="Pfam" id="PF06367">
    <property type="entry name" value="Drf_FH3"/>
    <property type="match status" value="1"/>
</dbReference>
<comment type="caution">
    <text evidence="6">The sequence shown here is derived from an EMBL/GenBank/DDBJ whole genome shotgun (WGS) entry which is preliminary data.</text>
</comment>
<accession>A0AAV7AT51</accession>
<dbReference type="PANTHER" id="PTHR46345">
    <property type="entry name" value="INVERTED FORMIN-2"/>
    <property type="match status" value="1"/>
</dbReference>
<name>A0AAV7AT51_ENGPU</name>
<evidence type="ECO:0000256" key="1">
    <source>
        <dbReference type="SAM" id="MobiDB-lite"/>
    </source>
</evidence>
<dbReference type="SMART" id="SM01140">
    <property type="entry name" value="Drf_GBD"/>
    <property type="match status" value="1"/>
</dbReference>
<organism evidence="6 7">
    <name type="scientific">Engystomops pustulosus</name>
    <name type="common">Tungara frog</name>
    <name type="synonym">Physalaemus pustulosus</name>
    <dbReference type="NCBI Taxonomy" id="76066"/>
    <lineage>
        <taxon>Eukaryota</taxon>
        <taxon>Metazoa</taxon>
        <taxon>Chordata</taxon>
        <taxon>Craniata</taxon>
        <taxon>Vertebrata</taxon>
        <taxon>Euteleostomi</taxon>
        <taxon>Amphibia</taxon>
        <taxon>Batrachia</taxon>
        <taxon>Anura</taxon>
        <taxon>Neobatrachia</taxon>
        <taxon>Hyloidea</taxon>
        <taxon>Leptodactylidae</taxon>
        <taxon>Leiuperinae</taxon>
        <taxon>Engystomops</taxon>
    </lineage>
</organism>
<keyword evidence="7" id="KW-1185">Reference proteome</keyword>
<feature type="signal peptide" evidence="2">
    <location>
        <begin position="1"/>
        <end position="17"/>
    </location>
</feature>
<dbReference type="EMBL" id="WNYA01000007">
    <property type="protein sequence ID" value="KAG8561268.1"/>
    <property type="molecule type" value="Genomic_DNA"/>
</dbReference>
<dbReference type="InterPro" id="IPR010473">
    <property type="entry name" value="GTPase-bd"/>
</dbReference>
<dbReference type="Pfam" id="PF02181">
    <property type="entry name" value="FH2"/>
    <property type="match status" value="1"/>
</dbReference>
<feature type="region of interest" description="Disordered" evidence="1">
    <location>
        <begin position="1284"/>
        <end position="1455"/>
    </location>
</feature>
<dbReference type="SUPFAM" id="SSF48371">
    <property type="entry name" value="ARM repeat"/>
    <property type="match status" value="1"/>
</dbReference>
<dbReference type="InterPro" id="IPR042201">
    <property type="entry name" value="FH2_Formin_sf"/>
</dbReference>
<feature type="compositionally biased region" description="Basic and acidic residues" evidence="1">
    <location>
        <begin position="1076"/>
        <end position="1092"/>
    </location>
</feature>
<dbReference type="SMART" id="SM00498">
    <property type="entry name" value="FH2"/>
    <property type="match status" value="1"/>
</dbReference>
<dbReference type="GO" id="GO:0003779">
    <property type="term" value="F:actin binding"/>
    <property type="evidence" value="ECO:0007669"/>
    <property type="project" value="InterPro"/>
</dbReference>
<feature type="compositionally biased region" description="Polar residues" evidence="1">
    <location>
        <begin position="1364"/>
        <end position="1379"/>
    </location>
</feature>